<evidence type="ECO:0000313" key="2">
    <source>
        <dbReference type="EMBL" id="SFW38904.1"/>
    </source>
</evidence>
<gene>
    <name evidence="2" type="ORF">SAMN05660313_01372</name>
</gene>
<keyword evidence="1" id="KW-0472">Membrane</keyword>
<sequence length="186" mass="21625">MAIWITIKDAKVKPTYLINSEKGQWKILLKGTNARNMHYSSEVDGKRITIITPDMITIPKKEEIVNIEYEYVPIFNSPPLYGYNNIFISINKNRFTEKHKTYINKLKPLGILSVILSIAFCVLFTFCVIIEFNDSILSYISLALSFIFIRTVIILIYNKQLTRNLMKKNEANTHLKTSMTTHKKTR</sequence>
<proteinExistence type="predicted"/>
<keyword evidence="3" id="KW-1185">Reference proteome</keyword>
<reference evidence="3" key="1">
    <citation type="submission" date="2016-11" db="EMBL/GenBank/DDBJ databases">
        <authorList>
            <person name="Varghese N."/>
            <person name="Submissions S."/>
        </authorList>
    </citation>
    <scope>NUCLEOTIDE SEQUENCE [LARGE SCALE GENOMIC DNA]</scope>
    <source>
        <strain evidence="3">DSM 24786</strain>
    </source>
</reference>
<dbReference type="OrthoDB" id="1494228at2"/>
<dbReference type="AlphaFoldDB" id="A0A1K1NTT7"/>
<feature type="transmembrane region" description="Helical" evidence="1">
    <location>
        <begin position="136"/>
        <end position="157"/>
    </location>
</feature>
<name>A0A1K1NTT7_9FLAO</name>
<keyword evidence="1" id="KW-0812">Transmembrane</keyword>
<accession>A0A1K1NTT7</accession>
<dbReference type="RefSeq" id="WP_072303057.1">
    <property type="nucleotide sequence ID" value="NZ_FPIY01000002.1"/>
</dbReference>
<dbReference type="Proteomes" id="UP000183257">
    <property type="component" value="Unassembled WGS sequence"/>
</dbReference>
<evidence type="ECO:0000313" key="3">
    <source>
        <dbReference type="Proteomes" id="UP000183257"/>
    </source>
</evidence>
<organism evidence="2 3">
    <name type="scientific">Cellulophaga fucicola</name>
    <dbReference type="NCBI Taxonomy" id="76595"/>
    <lineage>
        <taxon>Bacteria</taxon>
        <taxon>Pseudomonadati</taxon>
        <taxon>Bacteroidota</taxon>
        <taxon>Flavobacteriia</taxon>
        <taxon>Flavobacteriales</taxon>
        <taxon>Flavobacteriaceae</taxon>
        <taxon>Cellulophaga</taxon>
    </lineage>
</organism>
<feature type="transmembrane region" description="Helical" evidence="1">
    <location>
        <begin position="109"/>
        <end position="130"/>
    </location>
</feature>
<keyword evidence="1" id="KW-1133">Transmembrane helix</keyword>
<evidence type="ECO:0000256" key="1">
    <source>
        <dbReference type="SAM" id="Phobius"/>
    </source>
</evidence>
<dbReference type="STRING" id="76595.SAMN05660313_01372"/>
<dbReference type="EMBL" id="FPIY01000002">
    <property type="protein sequence ID" value="SFW38904.1"/>
    <property type="molecule type" value="Genomic_DNA"/>
</dbReference>
<protein>
    <submittedName>
        <fullName evidence="2">Uncharacterized protein</fullName>
    </submittedName>
</protein>